<evidence type="ECO:0000313" key="1">
    <source>
        <dbReference type="EMBL" id="KAF5839447.1"/>
    </source>
</evidence>
<name>A0ABQ7GXW6_DUNSA</name>
<organism evidence="1 2">
    <name type="scientific">Dunaliella salina</name>
    <name type="common">Green alga</name>
    <name type="synonym">Protococcus salinus</name>
    <dbReference type="NCBI Taxonomy" id="3046"/>
    <lineage>
        <taxon>Eukaryota</taxon>
        <taxon>Viridiplantae</taxon>
        <taxon>Chlorophyta</taxon>
        <taxon>core chlorophytes</taxon>
        <taxon>Chlorophyceae</taxon>
        <taxon>CS clade</taxon>
        <taxon>Chlamydomonadales</taxon>
        <taxon>Dunaliellaceae</taxon>
        <taxon>Dunaliella</taxon>
    </lineage>
</organism>
<gene>
    <name evidence="1" type="ORF">DUNSADRAFT_732</name>
</gene>
<reference evidence="1" key="1">
    <citation type="submission" date="2017-08" db="EMBL/GenBank/DDBJ databases">
        <authorList>
            <person name="Polle J.E."/>
            <person name="Barry K."/>
            <person name="Cushman J."/>
            <person name="Schmutz J."/>
            <person name="Tran D."/>
            <person name="Hathwaick L.T."/>
            <person name="Yim W.C."/>
            <person name="Jenkins J."/>
            <person name="Mckie-Krisberg Z.M."/>
            <person name="Prochnik S."/>
            <person name="Lindquist E."/>
            <person name="Dockter R.B."/>
            <person name="Adam C."/>
            <person name="Molina H."/>
            <person name="Bunkerborg J."/>
            <person name="Jin E."/>
            <person name="Buchheim M."/>
            <person name="Magnuson J."/>
        </authorList>
    </citation>
    <scope>NUCLEOTIDE SEQUENCE</scope>
    <source>
        <strain evidence="1">CCAP 19/18</strain>
    </source>
</reference>
<protein>
    <submittedName>
        <fullName evidence="1">Uncharacterized protein</fullName>
    </submittedName>
</protein>
<comment type="caution">
    <text evidence="1">The sequence shown here is derived from an EMBL/GenBank/DDBJ whole genome shotgun (WGS) entry which is preliminary data.</text>
</comment>
<proteinExistence type="predicted"/>
<accession>A0ABQ7GXW6</accession>
<evidence type="ECO:0000313" key="2">
    <source>
        <dbReference type="Proteomes" id="UP000815325"/>
    </source>
</evidence>
<dbReference type="EMBL" id="MU069543">
    <property type="protein sequence ID" value="KAF5839447.1"/>
    <property type="molecule type" value="Genomic_DNA"/>
</dbReference>
<keyword evidence="2" id="KW-1185">Reference proteome</keyword>
<sequence length="236" mass="26664">MPPPPPPSQMRVYTELASPLRNQRSRSAHPSKAKSFCLNPACPKSQDCKHGHPDHRAATINKLLHPMELLNRPPNKMEILKLEKEMRGVLADLKEHDRLEEEVKREVRALYQGVKDIENKKPNLDDPLKSCGSAARNLCEAICKKLLHWNALPPGEHDSLETLIFDLGKIDFGEAPEKERVPELMGVLHVLRSYGNVFAHNNAKAPPMPNSKFDTLLIVTAYAYQACQHFLVLLHL</sequence>
<dbReference type="Proteomes" id="UP000815325">
    <property type="component" value="Unassembled WGS sequence"/>
</dbReference>